<evidence type="ECO:0000313" key="2">
    <source>
        <dbReference type="Proteomes" id="UP001642484"/>
    </source>
</evidence>
<dbReference type="Proteomes" id="UP001642484">
    <property type="component" value="Unassembled WGS sequence"/>
</dbReference>
<evidence type="ECO:0000313" key="1">
    <source>
        <dbReference type="EMBL" id="CAK9066737.1"/>
    </source>
</evidence>
<proteinExistence type="predicted"/>
<dbReference type="EMBL" id="CAXAMN010022139">
    <property type="protein sequence ID" value="CAK9066737.1"/>
    <property type="molecule type" value="Genomic_DNA"/>
</dbReference>
<gene>
    <name evidence="1" type="ORF">CCMP2556_LOCUS32786</name>
</gene>
<comment type="caution">
    <text evidence="1">The sequence shown here is derived from an EMBL/GenBank/DDBJ whole genome shotgun (WGS) entry which is preliminary data.</text>
</comment>
<sequence length="107" mass="11997">MGCCSSRGAAQHDEIVCTGQMRQKESMVISHTGKTTEFKRSVTFQEAETIQLEIPRMVGSMRSTRSLAQDSSDEGLQMKVFLQALQHAPHVLEQRVANKRRRDFGSA</sequence>
<keyword evidence="2" id="KW-1185">Reference proteome</keyword>
<name>A0ABP0NVG8_9DINO</name>
<accession>A0ABP0NVG8</accession>
<organism evidence="1 2">
    <name type="scientific">Durusdinium trenchii</name>
    <dbReference type="NCBI Taxonomy" id="1381693"/>
    <lineage>
        <taxon>Eukaryota</taxon>
        <taxon>Sar</taxon>
        <taxon>Alveolata</taxon>
        <taxon>Dinophyceae</taxon>
        <taxon>Suessiales</taxon>
        <taxon>Symbiodiniaceae</taxon>
        <taxon>Durusdinium</taxon>
    </lineage>
</organism>
<reference evidence="1 2" key="1">
    <citation type="submission" date="2024-02" db="EMBL/GenBank/DDBJ databases">
        <authorList>
            <person name="Chen Y."/>
            <person name="Shah S."/>
            <person name="Dougan E. K."/>
            <person name="Thang M."/>
            <person name="Chan C."/>
        </authorList>
    </citation>
    <scope>NUCLEOTIDE SEQUENCE [LARGE SCALE GENOMIC DNA]</scope>
</reference>
<protein>
    <submittedName>
        <fullName evidence="1">Uncharacterized protein</fullName>
    </submittedName>
</protein>